<organism evidence="5 6">
    <name type="scientific">Demequina litoralis</name>
    <dbReference type="NCBI Taxonomy" id="3051660"/>
    <lineage>
        <taxon>Bacteria</taxon>
        <taxon>Bacillati</taxon>
        <taxon>Actinomycetota</taxon>
        <taxon>Actinomycetes</taxon>
        <taxon>Micrococcales</taxon>
        <taxon>Demequinaceae</taxon>
        <taxon>Demequina</taxon>
    </lineage>
</organism>
<gene>
    <name evidence="5" type="ORF">QQX09_02795</name>
</gene>
<name>A0ABT8G6K5_9MICO</name>
<protein>
    <submittedName>
        <fullName evidence="5">Extracellular solute-binding protein</fullName>
    </submittedName>
</protein>
<dbReference type="RefSeq" id="WP_301131189.1">
    <property type="nucleotide sequence ID" value="NZ_JAUHPW010000002.1"/>
</dbReference>
<dbReference type="InterPro" id="IPR006059">
    <property type="entry name" value="SBP"/>
</dbReference>
<evidence type="ECO:0000256" key="3">
    <source>
        <dbReference type="ARBA" id="ARBA00022729"/>
    </source>
</evidence>
<accession>A0ABT8G6K5</accession>
<evidence type="ECO:0000256" key="2">
    <source>
        <dbReference type="ARBA" id="ARBA00022448"/>
    </source>
</evidence>
<reference evidence="5" key="1">
    <citation type="submission" date="2023-06" db="EMBL/GenBank/DDBJ databases">
        <title>Sysu t00192.</title>
        <authorList>
            <person name="Gao L."/>
            <person name="Fang B.-Z."/>
            <person name="Li W.-J."/>
        </authorList>
    </citation>
    <scope>NUCLEOTIDE SEQUENCE</scope>
    <source>
        <strain evidence="5">SYSU T00192</strain>
    </source>
</reference>
<dbReference type="Proteomes" id="UP001172728">
    <property type="component" value="Unassembled WGS sequence"/>
</dbReference>
<dbReference type="PANTHER" id="PTHR30061">
    <property type="entry name" value="MALTOSE-BINDING PERIPLASMIC PROTEIN"/>
    <property type="match status" value="1"/>
</dbReference>
<dbReference type="SUPFAM" id="SSF53850">
    <property type="entry name" value="Periplasmic binding protein-like II"/>
    <property type="match status" value="1"/>
</dbReference>
<keyword evidence="6" id="KW-1185">Reference proteome</keyword>
<dbReference type="Gene3D" id="3.40.190.10">
    <property type="entry name" value="Periplasmic binding protein-like II"/>
    <property type="match status" value="2"/>
</dbReference>
<evidence type="ECO:0000313" key="5">
    <source>
        <dbReference type="EMBL" id="MDN4474779.1"/>
    </source>
</evidence>
<evidence type="ECO:0000313" key="6">
    <source>
        <dbReference type="Proteomes" id="UP001172728"/>
    </source>
</evidence>
<comment type="caution">
    <text evidence="5">The sequence shown here is derived from an EMBL/GenBank/DDBJ whole genome shotgun (WGS) entry which is preliminary data.</text>
</comment>
<evidence type="ECO:0000256" key="4">
    <source>
        <dbReference type="SAM" id="SignalP"/>
    </source>
</evidence>
<feature type="signal peptide" evidence="4">
    <location>
        <begin position="1"/>
        <end position="23"/>
    </location>
</feature>
<dbReference type="PROSITE" id="PS51257">
    <property type="entry name" value="PROKAR_LIPOPROTEIN"/>
    <property type="match status" value="1"/>
</dbReference>
<proteinExistence type="inferred from homology"/>
<keyword evidence="2" id="KW-0813">Transport</keyword>
<sequence length="413" mass="42061">MNRTIVPVVVSASVLALAACSTAADPGAGESSGGTTDLAASITQLDGYTDGTSAEAWQSMLDECSDETGVAIERQSLPTSQMMPTILRQASSRSMANLIFVDNPNVQQIAATGALAPLDSLGLSADGYPDGIAAAGSYDGSLYGLAPGVNALALFYNKDILADAGVEPPTTWDELRAAAAELTTGNTYGLSMALLPTEEGTWQFLPFFWGAGAELTDVGSDEAVEALTFVQGLFDDGSVSASALNWNQAEAGDQFTAGQAAMTITGSWSVANFDKAASVDYGIVPIPAADGSAAPVALGGEVGVISQADDAEMAAAAAVLECMTSPEHQTYWAEQHAYIPGQTAVAEEYGAATPTMQAFVDAVASARPRTDDLGEAYPTTSTALIEAVQNALTGQLSPADALNAAASSVSSGQ</sequence>
<comment type="similarity">
    <text evidence="1">Belongs to the bacterial solute-binding protein 1 family.</text>
</comment>
<keyword evidence="3 4" id="KW-0732">Signal</keyword>
<dbReference type="EMBL" id="JAUHPW010000002">
    <property type="protein sequence ID" value="MDN4474779.1"/>
    <property type="molecule type" value="Genomic_DNA"/>
</dbReference>
<feature type="chain" id="PRO_5047138619" evidence="4">
    <location>
        <begin position="24"/>
        <end position="413"/>
    </location>
</feature>
<evidence type="ECO:0000256" key="1">
    <source>
        <dbReference type="ARBA" id="ARBA00008520"/>
    </source>
</evidence>
<dbReference type="PANTHER" id="PTHR30061:SF50">
    <property type="entry name" value="MALTOSE_MALTODEXTRIN-BINDING PERIPLASMIC PROTEIN"/>
    <property type="match status" value="1"/>
</dbReference>
<dbReference type="Pfam" id="PF13416">
    <property type="entry name" value="SBP_bac_8"/>
    <property type="match status" value="1"/>
</dbReference>